<reference evidence="2 3" key="1">
    <citation type="submission" date="2020-02" db="EMBL/GenBank/DDBJ databases">
        <title>Flavobacterium sp. genome.</title>
        <authorList>
            <person name="Jung H.S."/>
            <person name="Baek J.H."/>
            <person name="Jeon C.O."/>
        </authorList>
    </citation>
    <scope>NUCLEOTIDE SEQUENCE [LARGE SCALE GENOMIC DNA]</scope>
    <source>
        <strain evidence="2 3">SE-s27</strain>
    </source>
</reference>
<feature type="chain" id="PRO_5046954473" description="DUF4369 domain-containing protein" evidence="1">
    <location>
        <begin position="19"/>
        <end position="148"/>
    </location>
</feature>
<keyword evidence="1" id="KW-0732">Signal</keyword>
<evidence type="ECO:0008006" key="4">
    <source>
        <dbReference type="Google" id="ProtNLM"/>
    </source>
</evidence>
<comment type="caution">
    <text evidence="2">The sequence shown here is derived from an EMBL/GenBank/DDBJ whole genome shotgun (WGS) entry which is preliminary data.</text>
</comment>
<dbReference type="EMBL" id="JAAMPT010000208">
    <property type="protein sequence ID" value="NMH25686.1"/>
    <property type="molecule type" value="Genomic_DNA"/>
</dbReference>
<evidence type="ECO:0000313" key="2">
    <source>
        <dbReference type="EMBL" id="NMH25686.1"/>
    </source>
</evidence>
<evidence type="ECO:0000313" key="3">
    <source>
        <dbReference type="Proteomes" id="UP000767947"/>
    </source>
</evidence>
<organism evidence="2 3">
    <name type="scientific">Flavobacterium solisilvae</name>
    <dbReference type="NCBI Taxonomy" id="1852019"/>
    <lineage>
        <taxon>Bacteria</taxon>
        <taxon>Pseudomonadati</taxon>
        <taxon>Bacteroidota</taxon>
        <taxon>Flavobacteriia</taxon>
        <taxon>Flavobacteriales</taxon>
        <taxon>Flavobacteriaceae</taxon>
        <taxon>Flavobacterium</taxon>
    </lineage>
</organism>
<accession>A0ABX1QTS8</accession>
<proteinExistence type="predicted"/>
<gene>
    <name evidence="2" type="ORF">G6042_10470</name>
</gene>
<feature type="signal peptide" evidence="1">
    <location>
        <begin position="1"/>
        <end position="18"/>
    </location>
</feature>
<name>A0ABX1QTS8_9FLAO</name>
<sequence>MTNKFTLLFILISMTQFAQTKTEFKGKNVKVSFNENIDSEKVSIKLVEGTWNMTLFPLFENNSIVENGFPSEAGIYNLIINYSDNLYYNEIALYRMKPEFEEISFDFYHDSGKIFCRIKSDYAQELNKEIVMNKFDEETQKIINSVKQ</sequence>
<keyword evidence="3" id="KW-1185">Reference proteome</keyword>
<dbReference type="Proteomes" id="UP000767947">
    <property type="component" value="Unassembled WGS sequence"/>
</dbReference>
<dbReference type="RefSeq" id="WP_169524387.1">
    <property type="nucleotide sequence ID" value="NZ_JAAMPT010000208.1"/>
</dbReference>
<evidence type="ECO:0000256" key="1">
    <source>
        <dbReference type="SAM" id="SignalP"/>
    </source>
</evidence>
<protein>
    <recommendedName>
        <fullName evidence="4">DUF4369 domain-containing protein</fullName>
    </recommendedName>
</protein>